<gene>
    <name evidence="2" type="ORF">PAC_02498</name>
</gene>
<proteinExistence type="predicted"/>
<dbReference type="PANTHER" id="PTHR33112:SF8">
    <property type="entry name" value="HETEROKARYON INCOMPATIBILITY DOMAIN-CONTAINING PROTEIN"/>
    <property type="match status" value="1"/>
</dbReference>
<reference evidence="2 3" key="1">
    <citation type="submission" date="2016-03" db="EMBL/GenBank/DDBJ databases">
        <authorList>
            <person name="Ploux O."/>
        </authorList>
    </citation>
    <scope>NUCLEOTIDE SEQUENCE [LARGE SCALE GENOMIC DNA]</scope>
    <source>
        <strain evidence="2 3">UAMH 11012</strain>
    </source>
</reference>
<protein>
    <recommendedName>
        <fullName evidence="1">Heterokaryon incompatibility domain-containing protein</fullName>
    </recommendedName>
</protein>
<evidence type="ECO:0000259" key="1">
    <source>
        <dbReference type="Pfam" id="PF06985"/>
    </source>
</evidence>
<dbReference type="Proteomes" id="UP000184330">
    <property type="component" value="Unassembled WGS sequence"/>
</dbReference>
<accession>A0A1L7WIM6</accession>
<dbReference type="PANTHER" id="PTHR33112">
    <property type="entry name" value="DOMAIN PROTEIN, PUTATIVE-RELATED"/>
    <property type="match status" value="1"/>
</dbReference>
<dbReference type="STRING" id="576137.A0A1L7WIM6"/>
<feature type="domain" description="Heterokaryon incompatibility" evidence="1">
    <location>
        <begin position="202"/>
        <end position="349"/>
    </location>
</feature>
<dbReference type="Pfam" id="PF06985">
    <property type="entry name" value="HET"/>
    <property type="match status" value="1"/>
</dbReference>
<dbReference type="OrthoDB" id="3595582at2759"/>
<dbReference type="InterPro" id="IPR010730">
    <property type="entry name" value="HET"/>
</dbReference>
<evidence type="ECO:0000313" key="2">
    <source>
        <dbReference type="EMBL" id="CZR52621.1"/>
    </source>
</evidence>
<evidence type="ECO:0000313" key="3">
    <source>
        <dbReference type="Proteomes" id="UP000184330"/>
    </source>
</evidence>
<sequence>MDNKLCVTCDYKTRDIFYPHHRKYTFPDLASYNEISKSGGSCPLCALVRTGLRRAFLQRNCGSNEAASVDAEICSLYTTVTTKNHYYDWGLSYPETVYRREMVRMTLQNKRFREMLVVELGKMCCRYTIKRLPTLGTPDHWANNLQSDTTFLDVKTWFQDNIKGRTPTCLPKRVLDLGNGEDESLTANIRLLDDTSHINEKYVALSHRWSSQPHIQLTKETYREYLENIPFANLPLLFKDAAKFCRQMGVRYLWIDALCIIQKDEEDWRAEASRMGRIYKDADCVIMPHFAKGDSEGFLEEAFSEQERILIKSTGPDATELEILVKPVTAAKKTIDESPLSKRGWVFQERLLATRVVHFAPRNVMMEVMGDLRGSVDEEIPQRKLKRLLLGQEEASPRQFLQLWATLVQSYSECELTNDKDKLPAISGLAKILHSSRVDQYFLSGLWSMNLWEQLLWISTSDSATRLEWRAPSWSWASLNTTVRFLQLDEFAQNNGLFVDGFSSSYLDEKTAWVDGPCVLAIRGSVIEWDDNKLVDRSTDDAHVCIKQNSELGDLVEGMGREIQPLWSAVVPGDVNGWVSLDVKQRRKRWKAAWPKTWNFQRFKRLGLFRDNDGHSKCAPLTTGPQEIDRKWISLTTGEQEWESKTSDRALPREICVQVCSYVPYPSKNREKRNHIFLVLQRVENTGDYKRIGVGEVFLEDIFSQVRGKHSEGKKFKFLGHKKTITIV</sequence>
<keyword evidence="3" id="KW-1185">Reference proteome</keyword>
<dbReference type="EMBL" id="FJOG01000003">
    <property type="protein sequence ID" value="CZR52621.1"/>
    <property type="molecule type" value="Genomic_DNA"/>
</dbReference>
<dbReference type="AlphaFoldDB" id="A0A1L7WIM6"/>
<name>A0A1L7WIM6_9HELO</name>
<organism evidence="2 3">
    <name type="scientific">Phialocephala subalpina</name>
    <dbReference type="NCBI Taxonomy" id="576137"/>
    <lineage>
        <taxon>Eukaryota</taxon>
        <taxon>Fungi</taxon>
        <taxon>Dikarya</taxon>
        <taxon>Ascomycota</taxon>
        <taxon>Pezizomycotina</taxon>
        <taxon>Leotiomycetes</taxon>
        <taxon>Helotiales</taxon>
        <taxon>Mollisiaceae</taxon>
        <taxon>Phialocephala</taxon>
        <taxon>Phialocephala fortinii species complex</taxon>
    </lineage>
</organism>